<organism evidence="4 5">
    <name type="scientific">Malassezia caprae</name>
    <dbReference type="NCBI Taxonomy" id="1381934"/>
    <lineage>
        <taxon>Eukaryota</taxon>
        <taxon>Fungi</taxon>
        <taxon>Dikarya</taxon>
        <taxon>Basidiomycota</taxon>
        <taxon>Ustilaginomycotina</taxon>
        <taxon>Malasseziomycetes</taxon>
        <taxon>Malasseziales</taxon>
        <taxon>Malasseziaceae</taxon>
        <taxon>Malassezia</taxon>
    </lineage>
</organism>
<comment type="similarity">
    <text evidence="1">Belongs to the DENND6 family.</text>
</comment>
<dbReference type="AlphaFoldDB" id="A0AAF0EA64"/>
<dbReference type="PANTHER" id="PTHR13677">
    <property type="entry name" value="LD41638P"/>
    <property type="match status" value="1"/>
</dbReference>
<evidence type="ECO:0000259" key="3">
    <source>
        <dbReference type="PROSITE" id="PS50211"/>
    </source>
</evidence>
<name>A0AAF0EA64_9BASI</name>
<sequence>MHGDLSLLTLADEDQDVPEVTPVPAADLGALRQWVLSVACINFDLELGPDVEFLYPPLEISKEEKDNIAFSSFPDTSVFSDGSLVFSWRVREVPLEASAAAAPHIPDMADKSQMLSRRISHRLKRSLSICHAAESTKSPAHLAPTHSSRSTSYLYGYTFFLQRRDATNRRGYFQKSLVILTHLPYVSLFTEMVARLGPSFFAHGPTVLELVARDIVQWPAPRPGAALELPLMGTLVHVLLPHGHEPQHGDGMRTGEHAAAPLLASVPQSSMLDVFYEMVPDLWRLWECLLLAEPLLVVGHDPRSTSEAVWHLVDLIRPVPWAGDFRPFFHIHDYDFRALVGRAAPPGGALLGTTNPFFLQTCAHWPHKLHLGQRLEARHGHTAGRTAPCFVSPRKRRISKDHELLRRLLQWRDAPSEHAQATAAVRRHFADVTERFLAPLHQYMATLIPAHFDLSSPADMPPIQPFHGHSFLQWLKAHPGPLRMRQRSLTPAHLLRQSLYADFLKCPNFSLWLQSRIAAAQEEQWQRRIAALAAGDVVTFGRTRSEIESVDLYLRLREELRRVDEALARPLTPELSERWQAPPSPDKALRRASIVSESSPRGLQHQRQRLTEQMSRLLDTMPADLRIGLSK</sequence>
<dbReference type="InterPro" id="IPR037516">
    <property type="entry name" value="Tripartite_DENN"/>
</dbReference>
<dbReference type="PANTHER" id="PTHR13677:SF0">
    <property type="entry name" value="LD41638P"/>
    <property type="match status" value="1"/>
</dbReference>
<dbReference type="GO" id="GO:0005085">
    <property type="term" value="F:guanyl-nucleotide exchange factor activity"/>
    <property type="evidence" value="ECO:0007669"/>
    <property type="project" value="InterPro"/>
</dbReference>
<protein>
    <recommendedName>
        <fullName evidence="3">UDENN domain-containing protein</fullName>
    </recommendedName>
</protein>
<dbReference type="EMBL" id="CP119909">
    <property type="protein sequence ID" value="WFD18887.1"/>
    <property type="molecule type" value="Genomic_DNA"/>
</dbReference>
<evidence type="ECO:0000256" key="1">
    <source>
        <dbReference type="ARBA" id="ARBA00007159"/>
    </source>
</evidence>
<evidence type="ECO:0000256" key="2">
    <source>
        <dbReference type="SAM" id="MobiDB-lite"/>
    </source>
</evidence>
<evidence type="ECO:0000313" key="5">
    <source>
        <dbReference type="Proteomes" id="UP001220961"/>
    </source>
</evidence>
<feature type="domain" description="UDENN" evidence="3">
    <location>
        <begin position="36"/>
        <end position="514"/>
    </location>
</feature>
<dbReference type="PROSITE" id="PS50211">
    <property type="entry name" value="DENN"/>
    <property type="match status" value="1"/>
</dbReference>
<keyword evidence="5" id="KW-1185">Reference proteome</keyword>
<feature type="region of interest" description="Disordered" evidence="2">
    <location>
        <begin position="574"/>
        <end position="609"/>
    </location>
</feature>
<dbReference type="GO" id="GO:0055037">
    <property type="term" value="C:recycling endosome"/>
    <property type="evidence" value="ECO:0007669"/>
    <property type="project" value="TreeGrafter"/>
</dbReference>
<evidence type="ECO:0000313" key="4">
    <source>
        <dbReference type="EMBL" id="WFD18887.1"/>
    </source>
</evidence>
<dbReference type="InterPro" id="IPR024224">
    <property type="entry name" value="DENND6"/>
</dbReference>
<accession>A0AAF0EA64</accession>
<proteinExistence type="inferred from homology"/>
<gene>
    <name evidence="4" type="ORF">MCAP1_001100</name>
</gene>
<reference evidence="4" key="1">
    <citation type="submission" date="2023-03" db="EMBL/GenBank/DDBJ databases">
        <title>Mating type loci evolution in Malassezia.</title>
        <authorList>
            <person name="Coelho M.A."/>
        </authorList>
    </citation>
    <scope>NUCLEOTIDE SEQUENCE</scope>
    <source>
        <strain evidence="4">CBS 10434</strain>
    </source>
</reference>
<dbReference type="Proteomes" id="UP001220961">
    <property type="component" value="Chromosome 2"/>
</dbReference>